<keyword evidence="2" id="KW-0963">Cytoplasm</keyword>
<dbReference type="AlphaFoldDB" id="A0AAE4C5R2"/>
<dbReference type="PANTHER" id="PTHR46630">
    <property type="entry name" value="TETRATRICOPEPTIDE REPEAT PROTEIN 29"/>
    <property type="match status" value="1"/>
</dbReference>
<dbReference type="RefSeq" id="WP_309851824.1">
    <property type="nucleotide sequence ID" value="NZ_BAAAIU010000020.1"/>
</dbReference>
<sequence length="604" mass="63882">MSITPEHEHQENRISPRLAADLRDRLLDLDTASSGAAFALDTPRDFLNRATELMCADNPRGALETLLDGWGMLTGLRERGDAAADPETVLTYLGALIDCAEQSKDDDASAAWRERRIELLTELGRTMQAGLERVLGPLAFRQPTAETVTEIEPLAAPLGADEPQALDLRVLYGLCLQRAGRHTDAIAVLEGVHDLAERLGHAESQVLARFLVEDSYVQIGDEETALAYIHDIVRLSDNRAMIAMMLMKRAQLAAGAPSKTPAVLFDLVNALELFAACGIRPGAIMAAMAMGGLLSENAAHEAAAAAYGVALDEAERAEHPLGPQIAVSLGNALLQAEEPARGAAVLSRFLDTPEPVDGSQAAERAAALATLGHAKLAEGEAAEAYAAWSQASGRFLAGGDHTAAAAAASNCGKICAAAGKMDEARAWAEKALQASQEAGEHPLQAAEHSMFLASVMARQGDQDSLEIVDAALEIAVEYEAEFHAAQFAETRGSVLHALGQTDDAIAAILRAADAYASVSLSDEGTRCDIRAADLLRSEGRDVEAASVYRSAIDRDVDRPDYLFAAYKGLSQALGSLGQDLEASAARAESESWAARARAMGLSLD</sequence>
<organism evidence="6 7">
    <name type="scientific">Falsarthrobacter nasiphocae</name>
    <dbReference type="NCBI Taxonomy" id="189863"/>
    <lineage>
        <taxon>Bacteria</taxon>
        <taxon>Bacillati</taxon>
        <taxon>Actinomycetota</taxon>
        <taxon>Actinomycetes</taxon>
        <taxon>Micrococcales</taxon>
        <taxon>Micrococcaceae</taxon>
        <taxon>Falsarthrobacter</taxon>
    </lineage>
</organism>
<keyword evidence="7" id="KW-1185">Reference proteome</keyword>
<keyword evidence="3" id="KW-0677">Repeat</keyword>
<evidence type="ECO:0000313" key="7">
    <source>
        <dbReference type="Proteomes" id="UP001247307"/>
    </source>
</evidence>
<keyword evidence="4" id="KW-0802">TPR repeat</keyword>
<protein>
    <submittedName>
        <fullName evidence="6">Tetratricopeptide (TPR) repeat protein</fullName>
    </submittedName>
</protein>
<evidence type="ECO:0000256" key="2">
    <source>
        <dbReference type="ARBA" id="ARBA00022490"/>
    </source>
</evidence>
<dbReference type="GO" id="GO:0005737">
    <property type="term" value="C:cytoplasm"/>
    <property type="evidence" value="ECO:0007669"/>
    <property type="project" value="UniProtKB-SubCell"/>
</dbReference>
<comment type="similarity">
    <text evidence="5">Belongs to the Rap family.</text>
</comment>
<dbReference type="InterPro" id="IPR051476">
    <property type="entry name" value="Bac_ResReg_Asp_Phosphatase"/>
</dbReference>
<dbReference type="PANTHER" id="PTHR46630:SF1">
    <property type="entry name" value="TETRATRICOPEPTIDE REPEAT PROTEIN 29"/>
    <property type="match status" value="1"/>
</dbReference>
<comment type="subcellular location">
    <subcellularLocation>
        <location evidence="1">Cytoplasm</location>
    </subcellularLocation>
</comment>
<dbReference type="EMBL" id="JAVDUI010000001">
    <property type="protein sequence ID" value="MDR6892581.1"/>
    <property type="molecule type" value="Genomic_DNA"/>
</dbReference>
<proteinExistence type="inferred from homology"/>
<name>A0AAE4C5R2_9MICC</name>
<dbReference type="SUPFAM" id="SSF48452">
    <property type="entry name" value="TPR-like"/>
    <property type="match status" value="2"/>
</dbReference>
<evidence type="ECO:0000313" key="6">
    <source>
        <dbReference type="EMBL" id="MDR6892581.1"/>
    </source>
</evidence>
<evidence type="ECO:0000256" key="5">
    <source>
        <dbReference type="ARBA" id="ARBA00038253"/>
    </source>
</evidence>
<evidence type="ECO:0000256" key="1">
    <source>
        <dbReference type="ARBA" id="ARBA00004496"/>
    </source>
</evidence>
<dbReference type="Proteomes" id="UP001247307">
    <property type="component" value="Unassembled WGS sequence"/>
</dbReference>
<gene>
    <name evidence="6" type="ORF">J2S35_001521</name>
</gene>
<reference evidence="6" key="1">
    <citation type="submission" date="2023-07" db="EMBL/GenBank/DDBJ databases">
        <title>Sequencing the genomes of 1000 actinobacteria strains.</title>
        <authorList>
            <person name="Klenk H.-P."/>
        </authorList>
    </citation>
    <scope>NUCLEOTIDE SEQUENCE</scope>
    <source>
        <strain evidence="6">DSM 13988</strain>
    </source>
</reference>
<dbReference type="InterPro" id="IPR011990">
    <property type="entry name" value="TPR-like_helical_dom_sf"/>
</dbReference>
<accession>A0AAE4C5R2</accession>
<dbReference type="Gene3D" id="1.25.40.10">
    <property type="entry name" value="Tetratricopeptide repeat domain"/>
    <property type="match status" value="2"/>
</dbReference>
<evidence type="ECO:0000256" key="3">
    <source>
        <dbReference type="ARBA" id="ARBA00022737"/>
    </source>
</evidence>
<evidence type="ECO:0000256" key="4">
    <source>
        <dbReference type="ARBA" id="ARBA00022803"/>
    </source>
</evidence>
<comment type="caution">
    <text evidence="6">The sequence shown here is derived from an EMBL/GenBank/DDBJ whole genome shotgun (WGS) entry which is preliminary data.</text>
</comment>